<evidence type="ECO:0000259" key="6">
    <source>
        <dbReference type="Pfam" id="PF07731"/>
    </source>
</evidence>
<dbReference type="Gene3D" id="2.60.40.420">
    <property type="entry name" value="Cupredoxins - blue copper proteins"/>
    <property type="match status" value="2"/>
</dbReference>
<dbReference type="PROSITE" id="PS51318">
    <property type="entry name" value="TAT"/>
    <property type="match status" value="1"/>
</dbReference>
<accession>A0A853M167</accession>
<keyword evidence="1" id="KW-0479">Metal-binding</keyword>
<dbReference type="Pfam" id="PF07732">
    <property type="entry name" value="Cu-oxidase_3"/>
    <property type="match status" value="1"/>
</dbReference>
<evidence type="ECO:0000259" key="7">
    <source>
        <dbReference type="Pfam" id="PF07732"/>
    </source>
</evidence>
<dbReference type="PROSITE" id="PS00080">
    <property type="entry name" value="MULTICOPPER_OXIDASE2"/>
    <property type="match status" value="1"/>
</dbReference>
<dbReference type="PROSITE" id="PS51257">
    <property type="entry name" value="PROKAR_LIPOPROTEIN"/>
    <property type="match status" value="1"/>
</dbReference>
<keyword evidence="4" id="KW-0732">Signal</keyword>
<evidence type="ECO:0000256" key="4">
    <source>
        <dbReference type="SAM" id="SignalP"/>
    </source>
</evidence>
<dbReference type="Pfam" id="PF00394">
    <property type="entry name" value="Cu-oxidase"/>
    <property type="match status" value="1"/>
</dbReference>
<keyword evidence="3" id="KW-0186">Copper</keyword>
<dbReference type="InterPro" id="IPR002355">
    <property type="entry name" value="Cu_oxidase_Cu_BS"/>
</dbReference>
<evidence type="ECO:0000259" key="5">
    <source>
        <dbReference type="Pfam" id="PF00394"/>
    </source>
</evidence>
<feature type="domain" description="Plastocyanin-like" evidence="7">
    <location>
        <begin position="61"/>
        <end position="166"/>
    </location>
</feature>
<dbReference type="InterPro" id="IPR011707">
    <property type="entry name" value="Cu-oxidase-like_N"/>
</dbReference>
<feature type="signal peptide" evidence="4">
    <location>
        <begin position="1"/>
        <end position="19"/>
    </location>
</feature>
<evidence type="ECO:0000313" key="9">
    <source>
        <dbReference type="Proteomes" id="UP000093894"/>
    </source>
</evidence>
<feature type="domain" description="Plastocyanin-like" evidence="5">
    <location>
        <begin position="232"/>
        <end position="316"/>
    </location>
</feature>
<dbReference type="CDD" id="cd13908">
    <property type="entry name" value="CuRO_3_MCO_like_2"/>
    <property type="match status" value="1"/>
</dbReference>
<dbReference type="EMBL" id="LZLG01000097">
    <property type="protein sequence ID" value="OBJ59203.1"/>
    <property type="molecule type" value="Genomic_DNA"/>
</dbReference>
<evidence type="ECO:0000256" key="2">
    <source>
        <dbReference type="ARBA" id="ARBA00023002"/>
    </source>
</evidence>
<dbReference type="InterPro" id="IPR008972">
    <property type="entry name" value="Cupredoxin"/>
</dbReference>
<dbReference type="PANTHER" id="PTHR11709:SF394">
    <property type="entry name" value="FI03373P-RELATED"/>
    <property type="match status" value="1"/>
</dbReference>
<dbReference type="InterPro" id="IPR001117">
    <property type="entry name" value="Cu-oxidase_2nd"/>
</dbReference>
<dbReference type="InterPro" id="IPR011706">
    <property type="entry name" value="Cu-oxidase_C"/>
</dbReference>
<dbReference type="InterPro" id="IPR045087">
    <property type="entry name" value="Cu-oxidase_fam"/>
</dbReference>
<dbReference type="InterPro" id="IPR006311">
    <property type="entry name" value="TAT_signal"/>
</dbReference>
<dbReference type="SUPFAM" id="SSF49503">
    <property type="entry name" value="Cupredoxins"/>
    <property type="match status" value="3"/>
</dbReference>
<feature type="domain" description="Plastocyanin-like" evidence="6">
    <location>
        <begin position="381"/>
        <end position="488"/>
    </location>
</feature>
<keyword evidence="2" id="KW-0560">Oxidoreductase</keyword>
<comment type="caution">
    <text evidence="8">The sequence shown here is derived from an EMBL/GenBank/DDBJ whole genome shotgun (WGS) entry which is preliminary data.</text>
</comment>
<evidence type="ECO:0000256" key="3">
    <source>
        <dbReference type="ARBA" id="ARBA00023008"/>
    </source>
</evidence>
<dbReference type="Pfam" id="PF07731">
    <property type="entry name" value="Cu-oxidase_2"/>
    <property type="match status" value="1"/>
</dbReference>
<organism evidence="8 9">
    <name type="scientific">Mycobacterium colombiense</name>
    <dbReference type="NCBI Taxonomy" id="339268"/>
    <lineage>
        <taxon>Bacteria</taxon>
        <taxon>Bacillati</taxon>
        <taxon>Actinomycetota</taxon>
        <taxon>Actinomycetes</taxon>
        <taxon>Mycobacteriales</taxon>
        <taxon>Mycobacteriaceae</taxon>
        <taxon>Mycobacterium</taxon>
        <taxon>Mycobacterium avium complex (MAC)</taxon>
    </lineage>
</organism>
<dbReference type="Proteomes" id="UP000093894">
    <property type="component" value="Unassembled WGS sequence"/>
</dbReference>
<evidence type="ECO:0000256" key="1">
    <source>
        <dbReference type="ARBA" id="ARBA00022723"/>
    </source>
</evidence>
<feature type="chain" id="PRO_5032874412" evidence="4">
    <location>
        <begin position="20"/>
        <end position="493"/>
    </location>
</feature>
<gene>
    <name evidence="8" type="ORF">A5628_12235</name>
</gene>
<name>A0A853M167_9MYCO</name>
<evidence type="ECO:0000313" key="8">
    <source>
        <dbReference type="EMBL" id="OBJ59203.1"/>
    </source>
</evidence>
<dbReference type="GO" id="GO:0016491">
    <property type="term" value="F:oxidoreductase activity"/>
    <property type="evidence" value="ECO:0007669"/>
    <property type="project" value="UniProtKB-KW"/>
</dbReference>
<dbReference type="PANTHER" id="PTHR11709">
    <property type="entry name" value="MULTI-COPPER OXIDASE"/>
    <property type="match status" value="1"/>
</dbReference>
<reference evidence="8 9" key="1">
    <citation type="submission" date="2016-06" db="EMBL/GenBank/DDBJ databases">
        <authorList>
            <person name="Sutton G."/>
            <person name="Brinkac L."/>
            <person name="Sanka R."/>
            <person name="Adams M."/>
            <person name="Lau E."/>
            <person name="Garcia-Basteiro A."/>
            <person name="Lopez-Varela E."/>
            <person name="Palencia S."/>
        </authorList>
    </citation>
    <scope>NUCLEOTIDE SEQUENCE [LARGE SCALE GENOMIC DNA]</scope>
    <source>
        <strain evidence="8 9">1164983.0</strain>
    </source>
</reference>
<dbReference type="GO" id="GO:0005507">
    <property type="term" value="F:copper ion binding"/>
    <property type="evidence" value="ECO:0007669"/>
    <property type="project" value="InterPro"/>
</dbReference>
<proteinExistence type="predicted"/>
<protein>
    <submittedName>
        <fullName evidence="8">Copper oxidase</fullName>
    </submittedName>
</protein>
<dbReference type="AlphaFoldDB" id="A0A853M167"/>
<sequence>MTMALNRRQFGKWAGVALAAAAGSAGGGCSHPSPGGPPGGKADYTLRIGSGKAELAPDRIVSTLTYNGQFPGPLLRFKEGRRTWVDVFNDTDSPEQLHWHGQHVGVDVDGAAEEGTPDIPAHGMRRISFVPGPAGLRFYHTHVVPRADLSRGQYSGLVGPVYIEPAHDAGAYDQEIFLTLKEFEPAFSRGGDMASDFLAGEQDQGLKERGESAMAASLGRGESPGNEVGYGAFAINGRMLGHGDPIRVQAGERVLVHVLNGSATETRSLALPGHTFDIVALDGNPVPTRAAVPVLWLGAGERISAIVSMTNPGVWVLGDLSDDDRGHGMGAVVEYAGRTGDPQWAAPPPFSWDYRLFGTPQRADAQPPDRTIDMLIEKRNAADNGFNVWTINGVPFAMDTNKPVLDIERGKRYRLRFRNASDDLHPMHLHRHTFEITRFAGTPTAGVRKDVAMLGGYQSMEIDFVADQSGLSLLHCHQQIHMDYGLMLLLNCT</sequence>